<evidence type="ECO:0000313" key="2">
    <source>
        <dbReference type="Proteomes" id="UP001197093"/>
    </source>
</evidence>
<dbReference type="EMBL" id="JAHCVI010000001">
    <property type="protein sequence ID" value="KAG7291582.1"/>
    <property type="molecule type" value="Genomic_DNA"/>
</dbReference>
<dbReference type="AlphaFoldDB" id="A0AAD4F1S6"/>
<accession>A0AAD4F1S6</accession>
<organism evidence="1 2">
    <name type="scientific">Staphylotrichum longicolle</name>
    <dbReference type="NCBI Taxonomy" id="669026"/>
    <lineage>
        <taxon>Eukaryota</taxon>
        <taxon>Fungi</taxon>
        <taxon>Dikarya</taxon>
        <taxon>Ascomycota</taxon>
        <taxon>Pezizomycotina</taxon>
        <taxon>Sordariomycetes</taxon>
        <taxon>Sordariomycetidae</taxon>
        <taxon>Sordariales</taxon>
        <taxon>Chaetomiaceae</taxon>
        <taxon>Staphylotrichum</taxon>
    </lineage>
</organism>
<name>A0AAD4F1S6_9PEZI</name>
<proteinExistence type="predicted"/>
<protein>
    <submittedName>
        <fullName evidence="1">Uncharacterized protein</fullName>
    </submittedName>
</protein>
<comment type="caution">
    <text evidence="1">The sequence shown here is derived from an EMBL/GenBank/DDBJ whole genome shotgun (WGS) entry which is preliminary data.</text>
</comment>
<evidence type="ECO:0000313" key="1">
    <source>
        <dbReference type="EMBL" id="KAG7291582.1"/>
    </source>
</evidence>
<gene>
    <name evidence="1" type="ORF">NEMBOFW57_001601</name>
</gene>
<dbReference type="Proteomes" id="UP001197093">
    <property type="component" value="Unassembled WGS sequence"/>
</dbReference>
<keyword evidence="2" id="KW-1185">Reference proteome</keyword>
<sequence length="221" mass="25447">MAMSHVVVLNLQATGVFFDTLPPERIKQYYPHGFPSNYDGQYKPIGDDWHSKYPTQEDKATQEGLSERLTKINQNFYAGTEGYVRSMEQIMRDHNSRNLENLENKVGTIGEERERLRGSHIERQGVEGKFAPPSLTVEEVDMMDEADIARPLVNMAFATLLSYKEESETRTSAENVWPSGFIDADDAWVDSSDEGNVSFFIRTKEEQMKRRKILKKPRRGY</sequence>
<reference evidence="1" key="1">
    <citation type="submission" date="2023-02" db="EMBL/GenBank/DDBJ databases">
        <authorList>
            <person name="Palmer J.M."/>
        </authorList>
    </citation>
    <scope>NUCLEOTIDE SEQUENCE</scope>
    <source>
        <strain evidence="1">FW57</strain>
    </source>
</reference>